<gene>
    <name evidence="2" type="ORF">PGLA1383_LOCUS327</name>
</gene>
<comment type="caution">
    <text evidence="2">The sequence shown here is derived from an EMBL/GenBank/DDBJ whole genome shotgun (WGS) entry which is preliminary data.</text>
</comment>
<keyword evidence="3" id="KW-1185">Reference proteome</keyword>
<proteinExistence type="predicted"/>
<dbReference type="Proteomes" id="UP000654075">
    <property type="component" value="Unassembled WGS sequence"/>
</dbReference>
<sequence length="309" mass="34502">EVQQQQKQEQEQEQPEQETTQEKTPEQTRGMPSRAWEPIDARALPPSKLLRRGGLLQRGGISKHFALLSGGCYFVTLKALNSMVTGFTASLPTPASCVETADLRLPESSKIVVDLLCASDDEEEKAVKMEELEQAPTSLHMCDSADTLAHFQRTLLSGIAGFPSMMDPSRCADAERRWGHLIELFEPTDLLQGHHEISPLFSNGTHKGWSVEGLPCDLQQGRVLAGELPPLVAARLKGEVYVVCGNRRLWALLECARRACRHSLKVPVIVHDHPFYHIHPESLRLRFAFKVIEAVSTRRGGKQASFIRR</sequence>
<feature type="region of interest" description="Disordered" evidence="1">
    <location>
        <begin position="1"/>
        <end position="42"/>
    </location>
</feature>
<reference evidence="2" key="1">
    <citation type="submission" date="2021-02" db="EMBL/GenBank/DDBJ databases">
        <authorList>
            <person name="Dougan E. K."/>
            <person name="Rhodes N."/>
            <person name="Thang M."/>
            <person name="Chan C."/>
        </authorList>
    </citation>
    <scope>NUCLEOTIDE SEQUENCE</scope>
</reference>
<name>A0A813D591_POLGL</name>
<accession>A0A813D591</accession>
<dbReference type="OrthoDB" id="407206at2759"/>
<evidence type="ECO:0000313" key="3">
    <source>
        <dbReference type="Proteomes" id="UP000654075"/>
    </source>
</evidence>
<evidence type="ECO:0000313" key="2">
    <source>
        <dbReference type="EMBL" id="CAE8581299.1"/>
    </source>
</evidence>
<feature type="non-terminal residue" evidence="2">
    <location>
        <position position="1"/>
    </location>
</feature>
<dbReference type="EMBL" id="CAJNNV010000056">
    <property type="protein sequence ID" value="CAE8581299.1"/>
    <property type="molecule type" value="Genomic_DNA"/>
</dbReference>
<protein>
    <submittedName>
        <fullName evidence="2">Uncharacterized protein</fullName>
    </submittedName>
</protein>
<dbReference type="AlphaFoldDB" id="A0A813D591"/>
<organism evidence="2 3">
    <name type="scientific">Polarella glacialis</name>
    <name type="common">Dinoflagellate</name>
    <dbReference type="NCBI Taxonomy" id="89957"/>
    <lineage>
        <taxon>Eukaryota</taxon>
        <taxon>Sar</taxon>
        <taxon>Alveolata</taxon>
        <taxon>Dinophyceae</taxon>
        <taxon>Suessiales</taxon>
        <taxon>Suessiaceae</taxon>
        <taxon>Polarella</taxon>
    </lineage>
</organism>
<evidence type="ECO:0000256" key="1">
    <source>
        <dbReference type="SAM" id="MobiDB-lite"/>
    </source>
</evidence>